<feature type="transmembrane region" description="Helical" evidence="1">
    <location>
        <begin position="293"/>
        <end position="313"/>
    </location>
</feature>
<protein>
    <submittedName>
        <fullName evidence="2">Monocarboxylate transporter</fullName>
    </submittedName>
</protein>
<dbReference type="SUPFAM" id="SSF103473">
    <property type="entry name" value="MFS general substrate transporter"/>
    <property type="match status" value="1"/>
</dbReference>
<feature type="transmembrane region" description="Helical" evidence="1">
    <location>
        <begin position="85"/>
        <end position="104"/>
    </location>
</feature>
<evidence type="ECO:0000313" key="2">
    <source>
        <dbReference type="EMBL" id="KOB72044.1"/>
    </source>
</evidence>
<proteinExistence type="predicted"/>
<dbReference type="AlphaFoldDB" id="A0A0L7L9I1"/>
<feature type="transmembrane region" description="Helical" evidence="1">
    <location>
        <begin position="149"/>
        <end position="170"/>
    </location>
</feature>
<dbReference type="InterPro" id="IPR036259">
    <property type="entry name" value="MFS_trans_sf"/>
</dbReference>
<dbReference type="PANTHER" id="PTHR11360">
    <property type="entry name" value="MONOCARBOXYLATE TRANSPORTER"/>
    <property type="match status" value="1"/>
</dbReference>
<dbReference type="InterPro" id="IPR011701">
    <property type="entry name" value="MFS"/>
</dbReference>
<reference evidence="2 3" key="1">
    <citation type="journal article" date="2015" name="Genome Biol. Evol.">
        <title>The genome of winter moth (Operophtera brumata) provides a genomic perspective on sexual dimorphism and phenology.</title>
        <authorList>
            <person name="Derks M.F."/>
            <person name="Smit S."/>
            <person name="Salis L."/>
            <person name="Schijlen E."/>
            <person name="Bossers A."/>
            <person name="Mateman C."/>
            <person name="Pijl A.S."/>
            <person name="de Ridder D."/>
            <person name="Groenen M.A."/>
            <person name="Visser M.E."/>
            <person name="Megens H.J."/>
        </authorList>
    </citation>
    <scope>NUCLEOTIDE SEQUENCE [LARGE SCALE GENOMIC DNA]</scope>
    <source>
        <strain evidence="2">WM2013NL</strain>
        <tissue evidence="2">Head and thorax</tissue>
    </source>
</reference>
<gene>
    <name evidence="2" type="ORF">OBRU01_12812</name>
</gene>
<dbReference type="EMBL" id="JTDY01002127">
    <property type="protein sequence ID" value="KOB72044.1"/>
    <property type="molecule type" value="Genomic_DNA"/>
</dbReference>
<feature type="transmembrane region" description="Helical" evidence="1">
    <location>
        <begin position="116"/>
        <end position="137"/>
    </location>
</feature>
<sequence length="330" mass="36769">MGANDKESVCSDDYEMVPPEDELGVGTAAVTLVYGVFQVTLAIAGFSANIALKRLTLRQVGLIGAFIYTLASFLAIFVVSTTQLIITNGFLQGLGMGLLIPVSYTSFNSYFTKKKILYLSLCKASIGLTTMLYPLFIKFTISEFGFRGTLAILCAISSHSIFGALVMHPVQWHMVKRMKPCEKIVCKYYKLTKSIFFCRVKVPKMPNGLHVVDNTKSVENLYQINRKESPRSDFLFVPKLADSRRLSIPVVLIPGDSRSDSKFNSSDNVYIQNIYKAASVTSLGFIRDYTGSYVIAFSMLAICNFCCVIPWTIEGVIRYMKGKKERGLRT</sequence>
<dbReference type="GO" id="GO:0008028">
    <property type="term" value="F:monocarboxylic acid transmembrane transporter activity"/>
    <property type="evidence" value="ECO:0007669"/>
    <property type="project" value="TreeGrafter"/>
</dbReference>
<organism evidence="2 3">
    <name type="scientific">Operophtera brumata</name>
    <name type="common">Winter moth</name>
    <name type="synonym">Phalaena brumata</name>
    <dbReference type="NCBI Taxonomy" id="104452"/>
    <lineage>
        <taxon>Eukaryota</taxon>
        <taxon>Metazoa</taxon>
        <taxon>Ecdysozoa</taxon>
        <taxon>Arthropoda</taxon>
        <taxon>Hexapoda</taxon>
        <taxon>Insecta</taxon>
        <taxon>Pterygota</taxon>
        <taxon>Neoptera</taxon>
        <taxon>Endopterygota</taxon>
        <taxon>Lepidoptera</taxon>
        <taxon>Glossata</taxon>
        <taxon>Ditrysia</taxon>
        <taxon>Geometroidea</taxon>
        <taxon>Geometridae</taxon>
        <taxon>Larentiinae</taxon>
        <taxon>Operophtera</taxon>
    </lineage>
</organism>
<keyword evidence="1" id="KW-1133">Transmembrane helix</keyword>
<keyword evidence="1" id="KW-0472">Membrane</keyword>
<accession>A0A0L7L9I1</accession>
<dbReference type="PANTHER" id="PTHR11360:SF309">
    <property type="entry name" value="MONOCARBOXYLATE TRANSPORTER 7-LIKE PROTEIN"/>
    <property type="match status" value="1"/>
</dbReference>
<name>A0A0L7L9I1_OPEBR</name>
<dbReference type="STRING" id="104452.A0A0L7L9I1"/>
<dbReference type="Gene3D" id="1.20.1720.10">
    <property type="entry name" value="Multidrug resistance protein D"/>
    <property type="match status" value="1"/>
</dbReference>
<keyword evidence="3" id="KW-1185">Reference proteome</keyword>
<dbReference type="Proteomes" id="UP000037510">
    <property type="component" value="Unassembled WGS sequence"/>
</dbReference>
<comment type="caution">
    <text evidence="2">The sequence shown here is derived from an EMBL/GenBank/DDBJ whole genome shotgun (WGS) entry which is preliminary data.</text>
</comment>
<dbReference type="InterPro" id="IPR050327">
    <property type="entry name" value="Proton-linked_MCT"/>
</dbReference>
<evidence type="ECO:0000313" key="3">
    <source>
        <dbReference type="Proteomes" id="UP000037510"/>
    </source>
</evidence>
<keyword evidence="1" id="KW-0812">Transmembrane</keyword>
<feature type="transmembrane region" description="Helical" evidence="1">
    <location>
        <begin position="60"/>
        <end position="79"/>
    </location>
</feature>
<evidence type="ECO:0000256" key="1">
    <source>
        <dbReference type="SAM" id="Phobius"/>
    </source>
</evidence>
<feature type="transmembrane region" description="Helical" evidence="1">
    <location>
        <begin position="23"/>
        <end position="48"/>
    </location>
</feature>
<dbReference type="Pfam" id="PF07690">
    <property type="entry name" value="MFS_1"/>
    <property type="match status" value="1"/>
</dbReference>